<reference evidence="1" key="1">
    <citation type="submission" date="2021-02" db="EMBL/GenBank/DDBJ databases">
        <authorList>
            <person name="Nowell W R."/>
        </authorList>
    </citation>
    <scope>NUCLEOTIDE SEQUENCE</scope>
</reference>
<sequence>MTIGPLLDFRSETVKKFFDLNVKWTLTVPIESKPIINDPLPTAEESNSIVNSIFSQSAPIINDDNTLPIRMAQSTEST</sequence>
<proteinExistence type="predicted"/>
<gene>
    <name evidence="1" type="ORF">ZHD862_LOCUS39265</name>
</gene>
<dbReference type="EMBL" id="CAJNOT010015930">
    <property type="protein sequence ID" value="CAF1547782.1"/>
    <property type="molecule type" value="Genomic_DNA"/>
</dbReference>
<dbReference type="AlphaFoldDB" id="A0A815WS02"/>
<accession>A0A815WS02</accession>
<name>A0A815WS02_9BILA</name>
<evidence type="ECO:0000313" key="2">
    <source>
        <dbReference type="Proteomes" id="UP000663864"/>
    </source>
</evidence>
<comment type="caution">
    <text evidence="1">The sequence shown here is derived from an EMBL/GenBank/DDBJ whole genome shotgun (WGS) entry which is preliminary data.</text>
</comment>
<organism evidence="1 2">
    <name type="scientific">Rotaria sordida</name>
    <dbReference type="NCBI Taxonomy" id="392033"/>
    <lineage>
        <taxon>Eukaryota</taxon>
        <taxon>Metazoa</taxon>
        <taxon>Spiralia</taxon>
        <taxon>Gnathifera</taxon>
        <taxon>Rotifera</taxon>
        <taxon>Eurotatoria</taxon>
        <taxon>Bdelloidea</taxon>
        <taxon>Philodinida</taxon>
        <taxon>Philodinidae</taxon>
        <taxon>Rotaria</taxon>
    </lineage>
</organism>
<feature type="non-terminal residue" evidence="1">
    <location>
        <position position="1"/>
    </location>
</feature>
<protein>
    <submittedName>
        <fullName evidence="1">Uncharacterized protein</fullName>
    </submittedName>
</protein>
<dbReference type="Proteomes" id="UP000663864">
    <property type="component" value="Unassembled WGS sequence"/>
</dbReference>
<evidence type="ECO:0000313" key="1">
    <source>
        <dbReference type="EMBL" id="CAF1547782.1"/>
    </source>
</evidence>